<evidence type="ECO:0000313" key="3">
    <source>
        <dbReference type="Proteomes" id="UP000694044"/>
    </source>
</evidence>
<reference evidence="2" key="1">
    <citation type="submission" date="2021-02" db="EMBL/GenBank/DDBJ databases">
        <authorList>
            <person name="Palmer J.M."/>
        </authorList>
    </citation>
    <scope>NUCLEOTIDE SEQUENCE</scope>
    <source>
        <strain evidence="2">SCRP734</strain>
    </source>
</reference>
<dbReference type="EMBL" id="JAGDFM010001408">
    <property type="protein sequence ID" value="KAG7375239.1"/>
    <property type="molecule type" value="Genomic_DNA"/>
</dbReference>
<evidence type="ECO:0000313" key="2">
    <source>
        <dbReference type="EMBL" id="KAG7375239.1"/>
    </source>
</evidence>
<dbReference type="OrthoDB" id="126155at2759"/>
<sequence length="199" mass="22866">MHFRPADLWDQVQAQKSDTNFTDFSEHNLLRAAPTAASRSDICGALRSLRVFAQDFYIDAVTSLIDNALAFVERYKGVQDTDAVGWKLMAFWVTGKFGRFRSLFVSRDLKAAQDVEREFSRVDEDLLELLDLRRAHRGGESIFQRGHQIQDPSRRGERQRRPSSVRASRAHFYPKDLPDVVKTYITEKYPGLAAEPKDE</sequence>
<feature type="region of interest" description="Disordered" evidence="1">
    <location>
        <begin position="143"/>
        <end position="168"/>
    </location>
</feature>
<comment type="caution">
    <text evidence="2">The sequence shown here is derived from an EMBL/GenBank/DDBJ whole genome shotgun (WGS) entry which is preliminary data.</text>
</comment>
<protein>
    <submittedName>
        <fullName evidence="2">Uncharacterized protein</fullName>
    </submittedName>
</protein>
<dbReference type="Proteomes" id="UP000694044">
    <property type="component" value="Unassembled WGS sequence"/>
</dbReference>
<dbReference type="AlphaFoldDB" id="A0A8T1V552"/>
<name>A0A8T1V552_9STRA</name>
<evidence type="ECO:0000256" key="1">
    <source>
        <dbReference type="SAM" id="MobiDB-lite"/>
    </source>
</evidence>
<organism evidence="2 3">
    <name type="scientific">Phytophthora pseudosyringae</name>
    <dbReference type="NCBI Taxonomy" id="221518"/>
    <lineage>
        <taxon>Eukaryota</taxon>
        <taxon>Sar</taxon>
        <taxon>Stramenopiles</taxon>
        <taxon>Oomycota</taxon>
        <taxon>Peronosporomycetes</taxon>
        <taxon>Peronosporales</taxon>
        <taxon>Peronosporaceae</taxon>
        <taxon>Phytophthora</taxon>
    </lineage>
</organism>
<proteinExistence type="predicted"/>
<gene>
    <name evidence="2" type="ORF">PHYPSEUDO_002369</name>
</gene>
<accession>A0A8T1V552</accession>
<keyword evidence="3" id="KW-1185">Reference proteome</keyword>